<organism evidence="2 3">
    <name type="scientific">Sphingobacterium deserti</name>
    <dbReference type="NCBI Taxonomy" id="1229276"/>
    <lineage>
        <taxon>Bacteria</taxon>
        <taxon>Pseudomonadati</taxon>
        <taxon>Bacteroidota</taxon>
        <taxon>Sphingobacteriia</taxon>
        <taxon>Sphingobacteriales</taxon>
        <taxon>Sphingobacteriaceae</taxon>
        <taxon>Sphingobacterium</taxon>
    </lineage>
</organism>
<evidence type="ECO:0000313" key="2">
    <source>
        <dbReference type="EMBL" id="KGE13789.1"/>
    </source>
</evidence>
<dbReference type="AlphaFoldDB" id="A0A0B8T6Q1"/>
<dbReference type="eggNOG" id="COG2250">
    <property type="taxonomic scope" value="Bacteria"/>
</dbReference>
<gene>
    <name evidence="2" type="ORF">DI53_2415</name>
</gene>
<reference evidence="3" key="1">
    <citation type="submission" date="2014-04" db="EMBL/GenBank/DDBJ databases">
        <title>Whole-Genome optical mapping and complete genome sequence of Sphingobacterium deserti sp. nov., a new spaces isolated from desert in the west of China.</title>
        <authorList>
            <person name="Teng C."/>
            <person name="Zhou Z."/>
            <person name="Li X."/>
            <person name="Chen M."/>
            <person name="Lin M."/>
            <person name="Wang L."/>
            <person name="Su S."/>
            <person name="Zhang C."/>
            <person name="Zhang W."/>
        </authorList>
    </citation>
    <scope>NUCLEOTIDE SEQUENCE [LARGE SCALE GENOMIC DNA]</scope>
    <source>
        <strain evidence="3">ACCC05744</strain>
    </source>
</reference>
<dbReference type="EMBL" id="JJMU01000037">
    <property type="protein sequence ID" value="KGE13789.1"/>
    <property type="molecule type" value="Genomic_DNA"/>
</dbReference>
<comment type="caution">
    <text evidence="2">The sequence shown here is derived from an EMBL/GenBank/DDBJ whole genome shotgun (WGS) entry which is preliminary data.</text>
</comment>
<feature type="domain" description="HEPN" evidence="1">
    <location>
        <begin position="149"/>
        <end position="244"/>
    </location>
</feature>
<evidence type="ECO:0000259" key="1">
    <source>
        <dbReference type="Pfam" id="PF05168"/>
    </source>
</evidence>
<name>A0A0B8T6Q1_9SPHI</name>
<reference evidence="2 3" key="2">
    <citation type="journal article" date="2015" name="PLoS ONE">
        <title>Whole-Genome Optical Mapping and Finished Genome Sequence of Sphingobacterium deserti sp. nov., a New Species Isolated from the Western Desert of China.</title>
        <authorList>
            <person name="Teng C."/>
            <person name="Zhou Z."/>
            <person name="Molnar I."/>
            <person name="Li X."/>
            <person name="Tang R."/>
            <person name="Chen M."/>
            <person name="Wang L."/>
            <person name="Su S."/>
            <person name="Zhang W."/>
            <person name="Lin M."/>
        </authorList>
    </citation>
    <scope>NUCLEOTIDE SEQUENCE [LARGE SCALE GENOMIC DNA]</scope>
    <source>
        <strain evidence="3">ACCC05744</strain>
    </source>
</reference>
<dbReference type="Gene3D" id="1.20.120.330">
    <property type="entry name" value="Nucleotidyltransferases domain 2"/>
    <property type="match status" value="2"/>
</dbReference>
<keyword evidence="3" id="KW-1185">Reference proteome</keyword>
<evidence type="ECO:0000313" key="3">
    <source>
        <dbReference type="Proteomes" id="UP000031802"/>
    </source>
</evidence>
<dbReference type="PATRIC" id="fig|1229276.3.peg.2483"/>
<dbReference type="STRING" id="1229276.DI53_2415"/>
<sequence>METNISNELMDASQLAKRLVASLLIEQIYFSKIQIQGAQVPELIILLPSSNTQHLTEARALIGTILSSQRSFRYRTFYFHEVKEGLKRGSIVFFSICQPEQLIYIRPDSNVPLFNNKVTFEKVYSRAKVEQEKENKKISSFRQGMNFYYGRGDNELCALMLHQVFELCYRLAEINLIGKEKISHSLRTHHKFLFDFIPELHTIFDAHSEREMTQLENLNEAYIRARYENSYEIARSDLIELMGKSVQLERMIKTYSALVHAQFEERFAKEEFQIETEHTSISPAAEPKSKSEPIPAGKKLSFLQVAVARITAAVDTHSIYQLCRSRLTADLELPFADEHAGKNSSHYYLLVITHKEVEGSIYGLQNEINDASKMGDRLVLLFHTFKAVEKSIREGEPFFIQRLVRAVILFMARDASEIQVIEQAEDMDGSYLVRKNARWTKRLVKITALKLQVQRMDDEAAICSYVFSLLCEQVCLSFIEVLLDYRPTHNGLMHLLDICSLTDANVYAFFPNTTEQDNRLFKELSNGLSNFRFRLASEISAEEAKIIRERVERFASFVLGEISSYLKENPPVFPLSCELGYL</sequence>
<dbReference type="OrthoDB" id="1321649at2"/>
<protein>
    <recommendedName>
        <fullName evidence="1">HEPN domain-containing protein</fullName>
    </recommendedName>
</protein>
<accession>A0A0B8T6Q1</accession>
<dbReference type="RefSeq" id="WP_081939441.1">
    <property type="nucleotide sequence ID" value="NZ_JJMU01000037.1"/>
</dbReference>
<dbReference type="Pfam" id="PF05168">
    <property type="entry name" value="HEPN"/>
    <property type="match status" value="1"/>
</dbReference>
<dbReference type="Proteomes" id="UP000031802">
    <property type="component" value="Unassembled WGS sequence"/>
</dbReference>
<proteinExistence type="predicted"/>
<dbReference type="InterPro" id="IPR007842">
    <property type="entry name" value="HEPN_dom"/>
</dbReference>